<dbReference type="EC" id="1.1.1.9" evidence="9"/>
<evidence type="ECO:0000256" key="8">
    <source>
        <dbReference type="ARBA" id="ARBA00025713"/>
    </source>
</evidence>
<dbReference type="Pfam" id="PF08240">
    <property type="entry name" value="ADH_N"/>
    <property type="match status" value="1"/>
</dbReference>
<evidence type="ECO:0000256" key="6">
    <source>
        <dbReference type="ARBA" id="ARBA00023027"/>
    </source>
</evidence>
<dbReference type="GO" id="GO:0008270">
    <property type="term" value="F:zinc ion binding"/>
    <property type="evidence" value="ECO:0007669"/>
    <property type="project" value="InterPro"/>
</dbReference>
<dbReference type="InterPro" id="IPR036291">
    <property type="entry name" value="NAD(P)-bd_dom_sf"/>
</dbReference>
<comment type="cofactor">
    <cofactor evidence="1 11">
        <name>Zn(2+)</name>
        <dbReference type="ChEBI" id="CHEBI:29105"/>
    </cofactor>
</comment>
<dbReference type="GO" id="GO:0003939">
    <property type="term" value="F:L-iditol 2-dehydrogenase (NAD+) activity"/>
    <property type="evidence" value="ECO:0007669"/>
    <property type="project" value="TreeGrafter"/>
</dbReference>
<protein>
    <recommendedName>
        <fullName evidence="9">D-xylulose reductase</fullName>
        <ecNumber evidence="9">1.1.1.9</ecNumber>
    </recommendedName>
    <alternativeName>
        <fullName evidence="10">Xylitol dehydrogenase A</fullName>
    </alternativeName>
</protein>
<proteinExistence type="inferred from homology"/>
<keyword evidence="14" id="KW-1185">Reference proteome</keyword>
<dbReference type="InterPro" id="IPR011032">
    <property type="entry name" value="GroES-like_sf"/>
</dbReference>
<reference evidence="13" key="1">
    <citation type="submission" date="2020-06" db="EMBL/GenBank/DDBJ databases">
        <authorList>
            <person name="Onetto C."/>
        </authorList>
    </citation>
    <scope>NUCLEOTIDE SEQUENCE</scope>
</reference>
<dbReference type="Proteomes" id="UP000745764">
    <property type="component" value="Unassembled WGS sequence"/>
</dbReference>
<keyword evidence="3 11" id="KW-0479">Metal-binding</keyword>
<feature type="domain" description="Enoyl reductase (ER)" evidence="12">
    <location>
        <begin position="31"/>
        <end position="361"/>
    </location>
</feature>
<comment type="similarity">
    <text evidence="2 11">Belongs to the zinc-containing alcohol dehydrogenase family.</text>
</comment>
<dbReference type="InterPro" id="IPR002328">
    <property type="entry name" value="ADH_Zn_CS"/>
</dbReference>
<feature type="non-terminal residue" evidence="13">
    <location>
        <position position="366"/>
    </location>
</feature>
<organism evidence="13 14">
    <name type="scientific">Aureobasidium uvarum</name>
    <dbReference type="NCBI Taxonomy" id="2773716"/>
    <lineage>
        <taxon>Eukaryota</taxon>
        <taxon>Fungi</taxon>
        <taxon>Dikarya</taxon>
        <taxon>Ascomycota</taxon>
        <taxon>Pezizomycotina</taxon>
        <taxon>Dothideomycetes</taxon>
        <taxon>Dothideomycetidae</taxon>
        <taxon>Dothideales</taxon>
        <taxon>Saccotheciaceae</taxon>
        <taxon>Aureobasidium</taxon>
    </lineage>
</organism>
<dbReference type="Gene3D" id="3.40.50.720">
    <property type="entry name" value="NAD(P)-binding Rossmann-like Domain"/>
    <property type="match status" value="1"/>
</dbReference>
<dbReference type="InterPro" id="IPR020843">
    <property type="entry name" value="ER"/>
</dbReference>
<dbReference type="AlphaFoldDB" id="A0A9N8KCV9"/>
<keyword evidence="4 11" id="KW-0862">Zinc</keyword>
<dbReference type="PANTHER" id="PTHR43161">
    <property type="entry name" value="SORBITOL DEHYDROGENASE"/>
    <property type="match status" value="1"/>
</dbReference>
<evidence type="ECO:0000256" key="4">
    <source>
        <dbReference type="ARBA" id="ARBA00022833"/>
    </source>
</evidence>
<dbReference type="InterPro" id="IPR013149">
    <property type="entry name" value="ADH-like_C"/>
</dbReference>
<gene>
    <name evidence="13" type="ORF">AWRI4620_LOCUS437</name>
</gene>
<dbReference type="SMART" id="SM00829">
    <property type="entry name" value="PKS_ER"/>
    <property type="match status" value="1"/>
</dbReference>
<dbReference type="GO" id="GO:0006062">
    <property type="term" value="P:sorbitol catabolic process"/>
    <property type="evidence" value="ECO:0007669"/>
    <property type="project" value="TreeGrafter"/>
</dbReference>
<evidence type="ECO:0000256" key="3">
    <source>
        <dbReference type="ARBA" id="ARBA00022723"/>
    </source>
</evidence>
<keyword evidence="6" id="KW-0520">NAD</keyword>
<comment type="function">
    <text evidence="7">Xylitol dehydrogenase which catalyzes the conversion of xylitol to D-xylulose. Xylose is a major component of hemicelluloses such as xylan. Most fungi utilize D-xylose via three enzymatic reactions, xylose reductase (XR), xylitol dehydrogenase (XDH), and xylulokinase, to form xylulose 5-phosphate, which enters pentose phosphate pathway.</text>
</comment>
<dbReference type="EMBL" id="CAINUL010000001">
    <property type="protein sequence ID" value="CAD0106182.1"/>
    <property type="molecule type" value="Genomic_DNA"/>
</dbReference>
<sequence>LSNHDSISPSVMTLRTKMATGTSNLSCLLYGPHDARFEEREVPVISDPHDVIIRIAYVGVCGSDVSPSNPLTMGHEASGTVHSVGSAVTTLSPNDNVCIEPGLPCSRCKSCKSGRYNLCPDMAFAASPGPGPATHGCLCAYYKLTEAFVYKLPKGVSLEEGVLVEPLAVAVHSIRLAEVKPGQKVVVFGAGPVGILSAAVARQFGAVEVISVDMNAARLDFVKDFAATGVFTPDTKADGATNATAIVERFQLDRGADIVIEASGAEPCVQIGIHVLAPGGTYVQTGCGKPNVMVPLTKLWEKEAVVKGCFRYGTGDFELAIGFLKDGKIDVKKLISRTVAFEEAPNAWESVGRGEGIKTLIRGVQD</sequence>
<evidence type="ECO:0000256" key="5">
    <source>
        <dbReference type="ARBA" id="ARBA00023002"/>
    </source>
</evidence>
<keyword evidence="5" id="KW-0560">Oxidoreductase</keyword>
<dbReference type="PROSITE" id="PS00059">
    <property type="entry name" value="ADH_ZINC"/>
    <property type="match status" value="1"/>
</dbReference>
<name>A0A9N8KCV9_9PEZI</name>
<evidence type="ECO:0000256" key="1">
    <source>
        <dbReference type="ARBA" id="ARBA00001947"/>
    </source>
</evidence>
<dbReference type="FunFam" id="3.40.50.720:FF:000068">
    <property type="entry name" value="Sorbitol dehydrogenase"/>
    <property type="match status" value="1"/>
</dbReference>
<evidence type="ECO:0000313" key="13">
    <source>
        <dbReference type="EMBL" id="CAD0106182.1"/>
    </source>
</evidence>
<dbReference type="OrthoDB" id="3941538at2759"/>
<dbReference type="GO" id="GO:0046526">
    <property type="term" value="F:D-xylulose reductase activity"/>
    <property type="evidence" value="ECO:0007669"/>
    <property type="project" value="UniProtKB-EC"/>
</dbReference>
<comment type="caution">
    <text evidence="13">The sequence shown here is derived from an EMBL/GenBank/DDBJ whole genome shotgun (WGS) entry which is preliminary data.</text>
</comment>
<dbReference type="Gene3D" id="3.90.180.10">
    <property type="entry name" value="Medium-chain alcohol dehydrogenases, catalytic domain"/>
    <property type="match status" value="1"/>
</dbReference>
<evidence type="ECO:0000256" key="7">
    <source>
        <dbReference type="ARBA" id="ARBA00024843"/>
    </source>
</evidence>
<evidence type="ECO:0000256" key="9">
    <source>
        <dbReference type="ARBA" id="ARBA00026119"/>
    </source>
</evidence>
<dbReference type="SUPFAM" id="SSF51735">
    <property type="entry name" value="NAD(P)-binding Rossmann-fold domains"/>
    <property type="match status" value="1"/>
</dbReference>
<evidence type="ECO:0000313" key="14">
    <source>
        <dbReference type="Proteomes" id="UP000745764"/>
    </source>
</evidence>
<dbReference type="SUPFAM" id="SSF50129">
    <property type="entry name" value="GroES-like"/>
    <property type="match status" value="1"/>
</dbReference>
<dbReference type="PANTHER" id="PTHR43161:SF9">
    <property type="entry name" value="SORBITOL DEHYDROGENASE"/>
    <property type="match status" value="1"/>
</dbReference>
<evidence type="ECO:0000259" key="12">
    <source>
        <dbReference type="SMART" id="SM00829"/>
    </source>
</evidence>
<accession>A0A9N8KCV9</accession>
<dbReference type="InterPro" id="IPR013154">
    <property type="entry name" value="ADH-like_N"/>
</dbReference>
<dbReference type="Pfam" id="PF00107">
    <property type="entry name" value="ADH_zinc_N"/>
    <property type="match status" value="1"/>
</dbReference>
<dbReference type="CDD" id="cd05285">
    <property type="entry name" value="sorbitol_DH"/>
    <property type="match status" value="1"/>
</dbReference>
<evidence type="ECO:0000256" key="11">
    <source>
        <dbReference type="RuleBase" id="RU361277"/>
    </source>
</evidence>
<comment type="pathway">
    <text evidence="8">Carbohydrate degradation; L-arabinose degradation via L-arabinitol; D-xylulose 5-phosphate from L-arabinose (fungal route): step 4/5.</text>
</comment>
<evidence type="ECO:0000256" key="2">
    <source>
        <dbReference type="ARBA" id="ARBA00008072"/>
    </source>
</evidence>
<dbReference type="InterPro" id="IPR045306">
    <property type="entry name" value="SDH-like"/>
</dbReference>
<evidence type="ECO:0000256" key="10">
    <source>
        <dbReference type="ARBA" id="ARBA00030139"/>
    </source>
</evidence>